<proteinExistence type="predicted"/>
<sequence>MSSLSSARLICHGSASPGPGRSAPRFISFLSSRSERLAGTPALAPHGCTDGGAQRTRLLICHAPPAVSSPSPAPPLRSPLPERPGRSWICSRPPPPPPSLRQDVPDEIRPTTVYGFV</sequence>
<name>A0AAQ3XED0_PASNO</name>
<evidence type="ECO:0000256" key="1">
    <source>
        <dbReference type="SAM" id="MobiDB-lite"/>
    </source>
</evidence>
<evidence type="ECO:0000313" key="2">
    <source>
        <dbReference type="EMBL" id="WVZ95923.1"/>
    </source>
</evidence>
<protein>
    <submittedName>
        <fullName evidence="2">Uncharacterized protein</fullName>
    </submittedName>
</protein>
<gene>
    <name evidence="2" type="ORF">U9M48_041626</name>
</gene>
<feature type="region of interest" description="Disordered" evidence="1">
    <location>
        <begin position="64"/>
        <end position="117"/>
    </location>
</feature>
<organism evidence="2 3">
    <name type="scientific">Paspalum notatum var. saurae</name>
    <dbReference type="NCBI Taxonomy" id="547442"/>
    <lineage>
        <taxon>Eukaryota</taxon>
        <taxon>Viridiplantae</taxon>
        <taxon>Streptophyta</taxon>
        <taxon>Embryophyta</taxon>
        <taxon>Tracheophyta</taxon>
        <taxon>Spermatophyta</taxon>
        <taxon>Magnoliopsida</taxon>
        <taxon>Liliopsida</taxon>
        <taxon>Poales</taxon>
        <taxon>Poaceae</taxon>
        <taxon>PACMAD clade</taxon>
        <taxon>Panicoideae</taxon>
        <taxon>Andropogonodae</taxon>
        <taxon>Paspaleae</taxon>
        <taxon>Paspalinae</taxon>
        <taxon>Paspalum</taxon>
    </lineage>
</organism>
<dbReference type="Proteomes" id="UP001341281">
    <property type="component" value="Chromosome 10"/>
</dbReference>
<keyword evidence="3" id="KW-1185">Reference proteome</keyword>
<dbReference type="EMBL" id="CP144754">
    <property type="protein sequence ID" value="WVZ95923.1"/>
    <property type="molecule type" value="Genomic_DNA"/>
</dbReference>
<dbReference type="AlphaFoldDB" id="A0AAQ3XED0"/>
<accession>A0AAQ3XED0</accession>
<reference evidence="2 3" key="1">
    <citation type="submission" date="2024-02" db="EMBL/GenBank/DDBJ databases">
        <title>High-quality chromosome-scale genome assembly of Pensacola bahiagrass (Paspalum notatum Flugge var. saurae).</title>
        <authorList>
            <person name="Vega J.M."/>
            <person name="Podio M."/>
            <person name="Orjuela J."/>
            <person name="Siena L.A."/>
            <person name="Pessino S.C."/>
            <person name="Combes M.C."/>
            <person name="Mariac C."/>
            <person name="Albertini E."/>
            <person name="Pupilli F."/>
            <person name="Ortiz J.P.A."/>
            <person name="Leblanc O."/>
        </authorList>
    </citation>
    <scope>NUCLEOTIDE SEQUENCE [LARGE SCALE GENOMIC DNA]</scope>
    <source>
        <strain evidence="2">R1</strain>
        <tissue evidence="2">Leaf</tissue>
    </source>
</reference>
<feature type="compositionally biased region" description="Pro residues" evidence="1">
    <location>
        <begin position="71"/>
        <end position="82"/>
    </location>
</feature>
<evidence type="ECO:0000313" key="3">
    <source>
        <dbReference type="Proteomes" id="UP001341281"/>
    </source>
</evidence>
<feature type="region of interest" description="Disordered" evidence="1">
    <location>
        <begin position="1"/>
        <end position="24"/>
    </location>
</feature>